<organism evidence="2 3">
    <name type="scientific">Niastella soli</name>
    <dbReference type="NCBI Taxonomy" id="2821487"/>
    <lineage>
        <taxon>Bacteria</taxon>
        <taxon>Pseudomonadati</taxon>
        <taxon>Bacteroidota</taxon>
        <taxon>Chitinophagia</taxon>
        <taxon>Chitinophagales</taxon>
        <taxon>Chitinophagaceae</taxon>
        <taxon>Niastella</taxon>
    </lineage>
</organism>
<reference evidence="2 3" key="1">
    <citation type="submission" date="2021-03" db="EMBL/GenBank/DDBJ databases">
        <title>Assistant Professor.</title>
        <authorList>
            <person name="Huq M.A."/>
        </authorList>
    </citation>
    <scope>NUCLEOTIDE SEQUENCE [LARGE SCALE GENOMIC DNA]</scope>
    <source>
        <strain evidence="2 3">MAH-29</strain>
    </source>
</reference>
<feature type="transmembrane region" description="Helical" evidence="1">
    <location>
        <begin position="147"/>
        <end position="166"/>
    </location>
</feature>
<keyword evidence="3" id="KW-1185">Reference proteome</keyword>
<evidence type="ECO:0000313" key="3">
    <source>
        <dbReference type="Proteomes" id="UP000677244"/>
    </source>
</evidence>
<dbReference type="RefSeq" id="WP_209140116.1">
    <property type="nucleotide sequence ID" value="NZ_JAGHKO010000004.1"/>
</dbReference>
<feature type="transmembrane region" description="Helical" evidence="1">
    <location>
        <begin position="123"/>
        <end position="141"/>
    </location>
</feature>
<dbReference type="Proteomes" id="UP000677244">
    <property type="component" value="Unassembled WGS sequence"/>
</dbReference>
<keyword evidence="1" id="KW-0472">Membrane</keyword>
<gene>
    <name evidence="2" type="ORF">J7I42_17400</name>
</gene>
<feature type="transmembrane region" description="Helical" evidence="1">
    <location>
        <begin position="43"/>
        <end position="64"/>
    </location>
</feature>
<feature type="transmembrane region" description="Helical" evidence="1">
    <location>
        <begin position="70"/>
        <end position="88"/>
    </location>
</feature>
<evidence type="ECO:0008006" key="4">
    <source>
        <dbReference type="Google" id="ProtNLM"/>
    </source>
</evidence>
<protein>
    <recommendedName>
        <fullName evidence="4">RDD domain-containing protein</fullName>
    </recommendedName>
</protein>
<name>A0ABS3YVV7_9BACT</name>
<keyword evidence="1" id="KW-0812">Transmembrane</keyword>
<proteinExistence type="predicted"/>
<dbReference type="EMBL" id="JAGHKO010000004">
    <property type="protein sequence ID" value="MBO9202064.1"/>
    <property type="molecule type" value="Genomic_DNA"/>
</dbReference>
<comment type="caution">
    <text evidence="2">The sequence shown here is derived from an EMBL/GenBank/DDBJ whole genome shotgun (WGS) entry which is preliminary data.</text>
</comment>
<accession>A0ABS3YVV7</accession>
<evidence type="ECO:0000313" key="2">
    <source>
        <dbReference type="EMBL" id="MBO9202064.1"/>
    </source>
</evidence>
<sequence>MEFEELQKIWDTQNIQPLFAINENALHKRIVSKKYQVIHIARFSEWLTMIVNTAAGGFILWNNLIKQNTLFMYILAAWMFGSALYVLINRIRRISAQKRFDRSVLGDLKYAITTASYQVRLSIIMRWNILPIGILILLSFWEAGKSVWIMLGAFLFFMIVFFSSGWEHNIYKAKKQELELLLKKLQQE</sequence>
<keyword evidence="1" id="KW-1133">Transmembrane helix</keyword>
<evidence type="ECO:0000256" key="1">
    <source>
        <dbReference type="SAM" id="Phobius"/>
    </source>
</evidence>